<evidence type="ECO:0000256" key="1">
    <source>
        <dbReference type="SAM" id="MobiDB-lite"/>
    </source>
</evidence>
<dbReference type="EMBL" id="JAAALK010000079">
    <property type="protein sequence ID" value="KAG8100616.1"/>
    <property type="molecule type" value="Genomic_DNA"/>
</dbReference>
<sequence length="99" mass="10290">MGSGAPTPTEWLKKRQPSFPPPLDVASLCEAFGTMVDEPADNSLSIVAKDVTMEEGEANILDAAIGSSDLAMIDDIVAPSNASTGAPSATTDAFHQRSR</sequence>
<evidence type="ECO:0000313" key="2">
    <source>
        <dbReference type="EMBL" id="KAG8100616.1"/>
    </source>
</evidence>
<reference evidence="2" key="1">
    <citation type="journal article" date="2021" name="bioRxiv">
        <title>Whole Genome Assembly and Annotation of Northern Wild Rice, Zizania palustris L., Supports a Whole Genome Duplication in the Zizania Genus.</title>
        <authorList>
            <person name="Haas M."/>
            <person name="Kono T."/>
            <person name="Macchietto M."/>
            <person name="Millas R."/>
            <person name="McGilp L."/>
            <person name="Shao M."/>
            <person name="Duquette J."/>
            <person name="Hirsch C.N."/>
            <person name="Kimball J."/>
        </authorList>
    </citation>
    <scope>NUCLEOTIDE SEQUENCE</scope>
    <source>
        <tissue evidence="2">Fresh leaf tissue</tissue>
    </source>
</reference>
<feature type="region of interest" description="Disordered" evidence="1">
    <location>
        <begin position="78"/>
        <end position="99"/>
    </location>
</feature>
<gene>
    <name evidence="2" type="ORF">GUJ93_ZPchr0013g34186</name>
</gene>
<proteinExistence type="predicted"/>
<keyword evidence="3" id="KW-1185">Reference proteome</keyword>
<dbReference type="AlphaFoldDB" id="A0A8J6C2G2"/>
<comment type="caution">
    <text evidence="2">The sequence shown here is derived from an EMBL/GenBank/DDBJ whole genome shotgun (WGS) entry which is preliminary data.</text>
</comment>
<protein>
    <submittedName>
        <fullName evidence="2">Uncharacterized protein</fullName>
    </submittedName>
</protein>
<name>A0A8J6C2G2_ZIZPA</name>
<dbReference type="Proteomes" id="UP000729402">
    <property type="component" value="Unassembled WGS sequence"/>
</dbReference>
<reference evidence="2" key="2">
    <citation type="submission" date="2021-02" db="EMBL/GenBank/DDBJ databases">
        <authorList>
            <person name="Kimball J.A."/>
            <person name="Haas M.W."/>
            <person name="Macchietto M."/>
            <person name="Kono T."/>
            <person name="Duquette J."/>
            <person name="Shao M."/>
        </authorList>
    </citation>
    <scope>NUCLEOTIDE SEQUENCE</scope>
    <source>
        <tissue evidence="2">Fresh leaf tissue</tissue>
    </source>
</reference>
<evidence type="ECO:0000313" key="3">
    <source>
        <dbReference type="Proteomes" id="UP000729402"/>
    </source>
</evidence>
<organism evidence="2 3">
    <name type="scientific">Zizania palustris</name>
    <name type="common">Northern wild rice</name>
    <dbReference type="NCBI Taxonomy" id="103762"/>
    <lineage>
        <taxon>Eukaryota</taxon>
        <taxon>Viridiplantae</taxon>
        <taxon>Streptophyta</taxon>
        <taxon>Embryophyta</taxon>
        <taxon>Tracheophyta</taxon>
        <taxon>Spermatophyta</taxon>
        <taxon>Magnoliopsida</taxon>
        <taxon>Liliopsida</taxon>
        <taxon>Poales</taxon>
        <taxon>Poaceae</taxon>
        <taxon>BOP clade</taxon>
        <taxon>Oryzoideae</taxon>
        <taxon>Oryzeae</taxon>
        <taxon>Zizaniinae</taxon>
        <taxon>Zizania</taxon>
    </lineage>
</organism>
<accession>A0A8J6C2G2</accession>
<feature type="compositionally biased region" description="Polar residues" evidence="1">
    <location>
        <begin position="80"/>
        <end position="93"/>
    </location>
</feature>